<name>A0A164FSN2_9CRUS</name>
<evidence type="ECO:0000313" key="2">
    <source>
        <dbReference type="Proteomes" id="UP000076858"/>
    </source>
</evidence>
<dbReference type="Proteomes" id="UP000076858">
    <property type="component" value="Unassembled WGS sequence"/>
</dbReference>
<accession>A0A164FSN2</accession>
<organism evidence="1 2">
    <name type="scientific">Daphnia magna</name>
    <dbReference type="NCBI Taxonomy" id="35525"/>
    <lineage>
        <taxon>Eukaryota</taxon>
        <taxon>Metazoa</taxon>
        <taxon>Ecdysozoa</taxon>
        <taxon>Arthropoda</taxon>
        <taxon>Crustacea</taxon>
        <taxon>Branchiopoda</taxon>
        <taxon>Diplostraca</taxon>
        <taxon>Cladocera</taxon>
        <taxon>Anomopoda</taxon>
        <taxon>Daphniidae</taxon>
        <taxon>Daphnia</taxon>
    </lineage>
</organism>
<protein>
    <submittedName>
        <fullName evidence="1">Uncharacterized protein</fullName>
    </submittedName>
</protein>
<gene>
    <name evidence="1" type="ORF">APZ42_006619</name>
</gene>
<evidence type="ECO:0000313" key="1">
    <source>
        <dbReference type="EMBL" id="KZR98111.1"/>
    </source>
</evidence>
<proteinExistence type="predicted"/>
<dbReference type="AlphaFoldDB" id="A0A164FSN2"/>
<feature type="non-terminal residue" evidence="1">
    <location>
        <position position="1"/>
    </location>
</feature>
<keyword evidence="2" id="KW-1185">Reference proteome</keyword>
<dbReference type="EMBL" id="LRGB01018352">
    <property type="protein sequence ID" value="KZR98111.1"/>
    <property type="molecule type" value="Genomic_DNA"/>
</dbReference>
<comment type="caution">
    <text evidence="1">The sequence shown here is derived from an EMBL/GenBank/DDBJ whole genome shotgun (WGS) entry which is preliminary data.</text>
</comment>
<sequence length="75" mass="9319">QRTKNAIESFETRKSYCKTFCRCNNAVKMKLLSIHTLLPIYKLQILKKSILYLYLYFIHFQRKRPIQNYKYKYFK</sequence>
<reference evidence="1 2" key="1">
    <citation type="submission" date="2016-03" db="EMBL/GenBank/DDBJ databases">
        <title>EvidentialGene: Evidence-directed Construction of Genes on Genomes.</title>
        <authorList>
            <person name="Gilbert D.G."/>
            <person name="Choi J.-H."/>
            <person name="Mockaitis K."/>
            <person name="Colbourne J."/>
            <person name="Pfrender M."/>
        </authorList>
    </citation>
    <scope>NUCLEOTIDE SEQUENCE [LARGE SCALE GENOMIC DNA]</scope>
    <source>
        <strain evidence="1 2">Xinb3</strain>
        <tissue evidence="1">Complete organism</tissue>
    </source>
</reference>